<evidence type="ECO:0000313" key="2">
    <source>
        <dbReference type="EMBL" id="BAJ00530.1"/>
    </source>
</evidence>
<gene>
    <name evidence="2" type="ordered locus">SVI_0559</name>
</gene>
<feature type="signal peptide" evidence="1">
    <location>
        <begin position="1"/>
        <end position="26"/>
    </location>
</feature>
<dbReference type="RefSeq" id="WP_013049843.1">
    <property type="nucleotide sequence ID" value="NC_014012.1"/>
</dbReference>
<dbReference type="HOGENOM" id="CLU_545004_0_0_6"/>
<dbReference type="Gene3D" id="3.80.10.10">
    <property type="entry name" value="Ribonuclease Inhibitor"/>
    <property type="match status" value="1"/>
</dbReference>
<dbReference type="KEGG" id="svo:SVI_0559"/>
<dbReference type="InterPro" id="IPR032675">
    <property type="entry name" value="LRR_dom_sf"/>
</dbReference>
<dbReference type="eggNOG" id="ENOG5031UMS">
    <property type="taxonomic scope" value="Bacteria"/>
</dbReference>
<reference evidence="3" key="1">
    <citation type="journal article" date="2010" name="Mol. Biosyst.">
        <title>Complete genome sequence and comparative analysis of Shewanella violacea, a psychrophilic and piezophilic bacterium from deep sea floor sediments.</title>
        <authorList>
            <person name="Aono E."/>
            <person name="Baba T."/>
            <person name="Ara T."/>
            <person name="Nishi T."/>
            <person name="Nakamichi T."/>
            <person name="Inamoto E."/>
            <person name="Toyonaga H."/>
            <person name="Hasegawa M."/>
            <person name="Takai Y."/>
            <person name="Okumura Y."/>
            <person name="Baba M."/>
            <person name="Tomita M."/>
            <person name="Kato C."/>
            <person name="Oshima T."/>
            <person name="Nakasone K."/>
            <person name="Mori H."/>
        </authorList>
    </citation>
    <scope>NUCLEOTIDE SEQUENCE [LARGE SCALE GENOMIC DNA]</scope>
    <source>
        <strain evidence="3">JCM 10179 / CIP 106290 / LMG 19151 / DSS12</strain>
    </source>
</reference>
<evidence type="ECO:0000313" key="3">
    <source>
        <dbReference type="Proteomes" id="UP000002350"/>
    </source>
</evidence>
<name>D4ZFT1_SHEVD</name>
<protein>
    <submittedName>
        <fullName evidence="2">Uncharacterized protein</fullName>
    </submittedName>
</protein>
<keyword evidence="1" id="KW-0732">Signal</keyword>
<accession>D4ZFT1</accession>
<sequence length="515" mass="56636">MANSKYSCTRIYPALIGLLLAGSVTASEVSDSSDTRLQDTQEAIETFQNSTKALLDNAHQLNDQHAVQMQQLTDVLQQTESAKAVLQSNLIGDIEHNSTKMLVLANQYVSHYRTFINSIRHESTCYQPKQVGEFEQTIAELEEYVGSIQQLAATQDSTEAFAALMEININQARVSMVVNLFEMFKLCYLTEAIGPLGQEFEALSKVLEQEAAKLGYVQDTDAREQADTSELTDANSHPKITAKYRDNIVQIYQFKADAVPHFNELTYLYIDNIAQLKGLTFSNGLSVNDDLSLKLPASAQANINQNYQAKINGTIETDAEIVTLDITVERAATSLIGDIQFIDKQVKNCVNQAAQLNKMTYSHQLTQLNCTFIQAGIIRFDDLTQFKQLNMLSVKGGALDSLAPLASLSSLNTLYLSQLAVNQFDGVSQFTGSLNFSNVSSSDWAKLALSNADSININQLDNCQSLQPLTNASNVAVMYKGLDANELMAAMGQIDNGTKSVMVMTNCTKIQVNSL</sequence>
<organism evidence="2 3">
    <name type="scientific">Shewanella violacea (strain JCM 10179 / CIP 106290 / LMG 19151 / DSS12)</name>
    <dbReference type="NCBI Taxonomy" id="637905"/>
    <lineage>
        <taxon>Bacteria</taxon>
        <taxon>Pseudomonadati</taxon>
        <taxon>Pseudomonadota</taxon>
        <taxon>Gammaproteobacteria</taxon>
        <taxon>Alteromonadales</taxon>
        <taxon>Shewanellaceae</taxon>
        <taxon>Shewanella</taxon>
    </lineage>
</organism>
<dbReference type="OrthoDB" id="5913501at2"/>
<dbReference type="EMBL" id="AP011177">
    <property type="protein sequence ID" value="BAJ00530.1"/>
    <property type="molecule type" value="Genomic_DNA"/>
</dbReference>
<dbReference type="AlphaFoldDB" id="D4ZFT1"/>
<keyword evidence="3" id="KW-1185">Reference proteome</keyword>
<proteinExistence type="predicted"/>
<dbReference type="STRING" id="637905.SVI_0559"/>
<feature type="chain" id="PRO_5003067714" evidence="1">
    <location>
        <begin position="27"/>
        <end position="515"/>
    </location>
</feature>
<dbReference type="Proteomes" id="UP000002350">
    <property type="component" value="Chromosome"/>
</dbReference>
<evidence type="ECO:0000256" key="1">
    <source>
        <dbReference type="SAM" id="SignalP"/>
    </source>
</evidence>